<dbReference type="AlphaFoldDB" id="A0A5C3KFF0"/>
<dbReference type="SUPFAM" id="SSF52743">
    <property type="entry name" value="Subtilisin-like"/>
    <property type="match status" value="1"/>
</dbReference>
<dbReference type="STRING" id="230819.A0A5C3KFF0"/>
<evidence type="ECO:0000256" key="1">
    <source>
        <dbReference type="ARBA" id="ARBA00011073"/>
    </source>
</evidence>
<proteinExistence type="inferred from homology"/>
<feature type="region of interest" description="Disordered" evidence="8">
    <location>
        <begin position="748"/>
        <end position="793"/>
    </location>
</feature>
<evidence type="ECO:0000259" key="11">
    <source>
        <dbReference type="Pfam" id="PF06280"/>
    </source>
</evidence>
<dbReference type="Gene3D" id="3.50.30.30">
    <property type="match status" value="1"/>
</dbReference>
<dbReference type="PANTHER" id="PTHR43806:SF66">
    <property type="entry name" value="SERIN ENDOPEPTIDASE"/>
    <property type="match status" value="1"/>
</dbReference>
<evidence type="ECO:0000256" key="2">
    <source>
        <dbReference type="ARBA" id="ARBA00022512"/>
    </source>
</evidence>
<sequence length="793" mass="85339">MKIQAPSPELNRVPEEPSKPPGTPPQHKATGVDKLHAEGVTGKGIKIGMERTNEMQPDDDPTDECNGHGSHVAGIIAASGDNKWNVTGVAPDASLFAYRVFGCYGYVTDITIIEALLRAVKDGVDIINLSLGGRDGWTRSSASVVSSRIAANGTVVVIAAGNYGFSGAFYSTAPANAIDAISVGSVENTIIPLQTLNVIGVDHDPIIYFSWLPFNVTEDISIYPLTTNTTIEDDACEELPDSTPDLSDVLVIVRRGTCPFLVKVENLVKKGAKQALFYDNYTNFLGIYVGNFTGALIQAEDGEFLVNQYAAGVDVKLNFPQEGGVIEYPALGGGLMSNFSNYGPTNDFYFKPAISAPGANILSTVPIELGEFAIVSGTSMATPFIAGSAALALSVKGANPDNNRGIRTVLESTAQFVKGNDSESALFQTAIMQGAGLVDVYRAVHATTLVSPGELLLNDTTHFNPVHKFFVNNTAETDKEYILSHTPAGTAITIRPGTIFQSNGPVPLSPAAASVQISPEAFTLGPNESQEVTVTFTQPQDVDPKTFPVYSGFIIVDDSDHAVHVSYMGAAASIKDIQVVDNTDYFFGEKLPLVTNSSGIPTNDSTNYTFIGEDRATFYWRQTFGTPLFRLDVVAANISLRTTLNRRQEDTISSDGHVFTFPIEDDAATFGSVQILGNLITLDYLPRNNEDIFDYGYNALTWVLPKYNNGTWMAKGNYRVLLRALKVTGNPSVDEDYESWLSPIIGVYPPDPWPPADEDPEDPEDPETPEEPEEPSGPDALNARNSASNHASI</sequence>
<protein>
    <submittedName>
        <fullName evidence="12">Peptidase</fullName>
    </submittedName>
</protein>
<dbReference type="InterPro" id="IPR050131">
    <property type="entry name" value="Peptidase_S8_subtilisin-like"/>
</dbReference>
<keyword evidence="6" id="KW-0720">Serine protease</keyword>
<accession>A0A5C3KFF0</accession>
<dbReference type="GO" id="GO:0004252">
    <property type="term" value="F:serine-type endopeptidase activity"/>
    <property type="evidence" value="ECO:0007669"/>
    <property type="project" value="InterPro"/>
</dbReference>
<keyword evidence="4" id="KW-0732">Signal</keyword>
<feature type="compositionally biased region" description="Polar residues" evidence="8">
    <location>
        <begin position="783"/>
        <end position="793"/>
    </location>
</feature>
<dbReference type="GO" id="GO:0016020">
    <property type="term" value="C:membrane"/>
    <property type="evidence" value="ECO:0007669"/>
    <property type="project" value="InterPro"/>
</dbReference>
<feature type="region of interest" description="Disordered" evidence="8">
    <location>
        <begin position="1"/>
        <end position="37"/>
    </location>
</feature>
<dbReference type="InterPro" id="IPR036852">
    <property type="entry name" value="Peptidase_S8/S53_dom_sf"/>
</dbReference>
<dbReference type="InterPro" id="IPR022398">
    <property type="entry name" value="Peptidase_S8_His-AS"/>
</dbReference>
<comment type="similarity">
    <text evidence="1 7">Belongs to the peptidase S8 family.</text>
</comment>
<evidence type="ECO:0000256" key="8">
    <source>
        <dbReference type="SAM" id="MobiDB-lite"/>
    </source>
</evidence>
<keyword evidence="2" id="KW-0134">Cell wall</keyword>
<feature type="domain" description="Peptidase S8/S53" evidence="9">
    <location>
        <begin position="53"/>
        <end position="420"/>
    </location>
</feature>
<dbReference type="Pfam" id="PF06280">
    <property type="entry name" value="fn3_5"/>
    <property type="match status" value="1"/>
</dbReference>
<keyword evidence="2" id="KW-0964">Secreted</keyword>
<dbReference type="PANTHER" id="PTHR43806">
    <property type="entry name" value="PEPTIDASE S8"/>
    <property type="match status" value="1"/>
</dbReference>
<dbReference type="PROSITE" id="PS51892">
    <property type="entry name" value="SUBTILASE"/>
    <property type="match status" value="1"/>
</dbReference>
<dbReference type="Gene3D" id="3.40.50.200">
    <property type="entry name" value="Peptidase S8/S53 domain"/>
    <property type="match status" value="2"/>
</dbReference>
<dbReference type="InterPro" id="IPR034187">
    <property type="entry name" value="Peptidases_S8_5"/>
</dbReference>
<keyword evidence="5" id="KW-0378">Hydrolase</keyword>
<gene>
    <name evidence="12" type="ORF">FA15DRAFT_683179</name>
</gene>
<dbReference type="CDD" id="cd07489">
    <property type="entry name" value="Peptidases_S8_5"/>
    <property type="match status" value="1"/>
</dbReference>
<evidence type="ECO:0000259" key="9">
    <source>
        <dbReference type="Pfam" id="PF00082"/>
    </source>
</evidence>
<dbReference type="Pfam" id="PF00082">
    <property type="entry name" value="Peptidase_S8"/>
    <property type="match status" value="1"/>
</dbReference>
<organism evidence="12 13">
    <name type="scientific">Coprinopsis marcescibilis</name>
    <name type="common">Agaric fungus</name>
    <name type="synonym">Psathyrella marcescibilis</name>
    <dbReference type="NCBI Taxonomy" id="230819"/>
    <lineage>
        <taxon>Eukaryota</taxon>
        <taxon>Fungi</taxon>
        <taxon>Dikarya</taxon>
        <taxon>Basidiomycota</taxon>
        <taxon>Agaricomycotina</taxon>
        <taxon>Agaricomycetes</taxon>
        <taxon>Agaricomycetidae</taxon>
        <taxon>Agaricales</taxon>
        <taxon>Agaricineae</taxon>
        <taxon>Psathyrellaceae</taxon>
        <taxon>Coprinopsis</taxon>
    </lineage>
</organism>
<evidence type="ECO:0000313" key="12">
    <source>
        <dbReference type="EMBL" id="TFK18826.1"/>
    </source>
</evidence>
<dbReference type="Proteomes" id="UP000307440">
    <property type="component" value="Unassembled WGS sequence"/>
</dbReference>
<dbReference type="InterPro" id="IPR010435">
    <property type="entry name" value="C5a/SBT2-like_Fn3"/>
</dbReference>
<dbReference type="PROSITE" id="PS00138">
    <property type="entry name" value="SUBTILASE_SER"/>
    <property type="match status" value="1"/>
</dbReference>
<evidence type="ECO:0000256" key="6">
    <source>
        <dbReference type="ARBA" id="ARBA00022825"/>
    </source>
</evidence>
<dbReference type="InterPro" id="IPR023828">
    <property type="entry name" value="Peptidase_S8_Ser-AS"/>
</dbReference>
<dbReference type="PRINTS" id="PR00723">
    <property type="entry name" value="SUBTILISIN"/>
</dbReference>
<feature type="domain" description="PA" evidence="10">
    <location>
        <begin position="232"/>
        <end position="283"/>
    </location>
</feature>
<dbReference type="OrthoDB" id="206201at2759"/>
<dbReference type="Pfam" id="PF02225">
    <property type="entry name" value="PA"/>
    <property type="match status" value="1"/>
</dbReference>
<feature type="compositionally biased region" description="Acidic residues" evidence="8">
    <location>
        <begin position="756"/>
        <end position="776"/>
    </location>
</feature>
<evidence type="ECO:0000256" key="4">
    <source>
        <dbReference type="ARBA" id="ARBA00022729"/>
    </source>
</evidence>
<dbReference type="SUPFAM" id="SSF52025">
    <property type="entry name" value="PA domain"/>
    <property type="match status" value="1"/>
</dbReference>
<evidence type="ECO:0000256" key="7">
    <source>
        <dbReference type="PROSITE-ProRule" id="PRU01240"/>
    </source>
</evidence>
<name>A0A5C3KFF0_COPMA</name>
<dbReference type="EMBL" id="ML210376">
    <property type="protein sequence ID" value="TFK18826.1"/>
    <property type="molecule type" value="Genomic_DNA"/>
</dbReference>
<evidence type="ECO:0000313" key="13">
    <source>
        <dbReference type="Proteomes" id="UP000307440"/>
    </source>
</evidence>
<dbReference type="GO" id="GO:0005615">
    <property type="term" value="C:extracellular space"/>
    <property type="evidence" value="ECO:0007669"/>
    <property type="project" value="TreeGrafter"/>
</dbReference>
<dbReference type="CDD" id="cd02124">
    <property type="entry name" value="PA_PoS1_like"/>
    <property type="match status" value="1"/>
</dbReference>
<evidence type="ECO:0000256" key="3">
    <source>
        <dbReference type="ARBA" id="ARBA00022670"/>
    </source>
</evidence>
<feature type="domain" description="C5a peptidase/Subtilisin-like protease SBT2-like Fn3-like" evidence="11">
    <location>
        <begin position="457"/>
        <end position="567"/>
    </location>
</feature>
<dbReference type="InterPro" id="IPR000209">
    <property type="entry name" value="Peptidase_S8/S53_dom"/>
</dbReference>
<evidence type="ECO:0000259" key="10">
    <source>
        <dbReference type="Pfam" id="PF02225"/>
    </source>
</evidence>
<comment type="caution">
    <text evidence="7">Lacks conserved residue(s) required for the propagation of feature annotation.</text>
</comment>
<dbReference type="InterPro" id="IPR003137">
    <property type="entry name" value="PA_domain"/>
</dbReference>
<dbReference type="PROSITE" id="PS00137">
    <property type="entry name" value="SUBTILASE_HIS"/>
    <property type="match status" value="1"/>
</dbReference>
<dbReference type="InterPro" id="IPR015500">
    <property type="entry name" value="Peptidase_S8_subtilisin-rel"/>
</dbReference>
<dbReference type="InterPro" id="IPR046450">
    <property type="entry name" value="PA_dom_sf"/>
</dbReference>
<reference evidence="12 13" key="1">
    <citation type="journal article" date="2019" name="Nat. Ecol. Evol.">
        <title>Megaphylogeny resolves global patterns of mushroom evolution.</title>
        <authorList>
            <person name="Varga T."/>
            <person name="Krizsan K."/>
            <person name="Foldi C."/>
            <person name="Dima B."/>
            <person name="Sanchez-Garcia M."/>
            <person name="Sanchez-Ramirez S."/>
            <person name="Szollosi G.J."/>
            <person name="Szarkandi J.G."/>
            <person name="Papp V."/>
            <person name="Albert L."/>
            <person name="Andreopoulos W."/>
            <person name="Angelini C."/>
            <person name="Antonin V."/>
            <person name="Barry K.W."/>
            <person name="Bougher N.L."/>
            <person name="Buchanan P."/>
            <person name="Buyck B."/>
            <person name="Bense V."/>
            <person name="Catcheside P."/>
            <person name="Chovatia M."/>
            <person name="Cooper J."/>
            <person name="Damon W."/>
            <person name="Desjardin D."/>
            <person name="Finy P."/>
            <person name="Geml J."/>
            <person name="Haridas S."/>
            <person name="Hughes K."/>
            <person name="Justo A."/>
            <person name="Karasinski D."/>
            <person name="Kautmanova I."/>
            <person name="Kiss B."/>
            <person name="Kocsube S."/>
            <person name="Kotiranta H."/>
            <person name="LaButti K.M."/>
            <person name="Lechner B.E."/>
            <person name="Liimatainen K."/>
            <person name="Lipzen A."/>
            <person name="Lukacs Z."/>
            <person name="Mihaltcheva S."/>
            <person name="Morgado L.N."/>
            <person name="Niskanen T."/>
            <person name="Noordeloos M.E."/>
            <person name="Ohm R.A."/>
            <person name="Ortiz-Santana B."/>
            <person name="Ovrebo C."/>
            <person name="Racz N."/>
            <person name="Riley R."/>
            <person name="Savchenko A."/>
            <person name="Shiryaev A."/>
            <person name="Soop K."/>
            <person name="Spirin V."/>
            <person name="Szebenyi C."/>
            <person name="Tomsovsky M."/>
            <person name="Tulloss R.E."/>
            <person name="Uehling J."/>
            <person name="Grigoriev I.V."/>
            <person name="Vagvolgyi C."/>
            <person name="Papp T."/>
            <person name="Martin F.M."/>
            <person name="Miettinen O."/>
            <person name="Hibbett D.S."/>
            <person name="Nagy L.G."/>
        </authorList>
    </citation>
    <scope>NUCLEOTIDE SEQUENCE [LARGE SCALE GENOMIC DNA]</scope>
    <source>
        <strain evidence="12 13">CBS 121175</strain>
    </source>
</reference>
<dbReference type="GO" id="GO:0006508">
    <property type="term" value="P:proteolysis"/>
    <property type="evidence" value="ECO:0007669"/>
    <property type="project" value="UniProtKB-KW"/>
</dbReference>
<keyword evidence="3" id="KW-0645">Protease</keyword>
<keyword evidence="13" id="KW-1185">Reference proteome</keyword>
<evidence type="ECO:0000256" key="5">
    <source>
        <dbReference type="ARBA" id="ARBA00022801"/>
    </source>
</evidence>